<keyword evidence="1" id="KW-0805">Transcription regulation</keyword>
<dbReference type="Pfam" id="PF07702">
    <property type="entry name" value="UTRA"/>
    <property type="match status" value="1"/>
</dbReference>
<dbReference type="PANTHER" id="PTHR44846">
    <property type="entry name" value="MANNOSYL-D-GLYCERATE TRANSPORT/METABOLISM SYSTEM REPRESSOR MNGR-RELATED"/>
    <property type="match status" value="1"/>
</dbReference>
<evidence type="ECO:0000313" key="6">
    <source>
        <dbReference type="Proteomes" id="UP001351900"/>
    </source>
</evidence>
<evidence type="ECO:0000259" key="4">
    <source>
        <dbReference type="PROSITE" id="PS50949"/>
    </source>
</evidence>
<evidence type="ECO:0000313" key="5">
    <source>
        <dbReference type="EMBL" id="MEF2253707.1"/>
    </source>
</evidence>
<gene>
    <name evidence="5" type="ORF">V2V91_00980</name>
</gene>
<evidence type="ECO:0000256" key="1">
    <source>
        <dbReference type="ARBA" id="ARBA00023015"/>
    </source>
</evidence>
<reference evidence="5 6" key="1">
    <citation type="submission" date="2024-01" db="EMBL/GenBank/DDBJ databases">
        <title>the genome sequence of strain Microbacterium schleiferi NBRC 15075.</title>
        <authorList>
            <person name="Ding Y."/>
            <person name="Zhang G."/>
        </authorList>
    </citation>
    <scope>NUCLEOTIDE SEQUENCE [LARGE SCALE GENOMIC DNA]</scope>
    <source>
        <strain evidence="5 6">NBRC 15075</strain>
    </source>
</reference>
<protein>
    <submittedName>
        <fullName evidence="5">GntR family transcriptional regulator</fullName>
    </submittedName>
</protein>
<dbReference type="PROSITE" id="PS50949">
    <property type="entry name" value="HTH_GNTR"/>
    <property type="match status" value="1"/>
</dbReference>
<dbReference type="InterPro" id="IPR000524">
    <property type="entry name" value="Tscrpt_reg_HTH_GntR"/>
</dbReference>
<accession>A0ABU7V4M4</accession>
<dbReference type="PANTHER" id="PTHR44846:SF17">
    <property type="entry name" value="GNTR-FAMILY TRANSCRIPTIONAL REGULATOR"/>
    <property type="match status" value="1"/>
</dbReference>
<dbReference type="RefSeq" id="WP_331790449.1">
    <property type="nucleotide sequence ID" value="NZ_BAAAUO010000003.1"/>
</dbReference>
<dbReference type="SMART" id="SM00345">
    <property type="entry name" value="HTH_GNTR"/>
    <property type="match status" value="1"/>
</dbReference>
<name>A0ABU7V4M4_9MICO</name>
<evidence type="ECO:0000256" key="3">
    <source>
        <dbReference type="ARBA" id="ARBA00023163"/>
    </source>
</evidence>
<evidence type="ECO:0000256" key="2">
    <source>
        <dbReference type="ARBA" id="ARBA00023125"/>
    </source>
</evidence>
<dbReference type="Gene3D" id="3.40.1410.10">
    <property type="entry name" value="Chorismate lyase-like"/>
    <property type="match status" value="1"/>
</dbReference>
<dbReference type="Gene3D" id="1.10.10.10">
    <property type="entry name" value="Winged helix-like DNA-binding domain superfamily/Winged helix DNA-binding domain"/>
    <property type="match status" value="1"/>
</dbReference>
<keyword evidence="3" id="KW-0804">Transcription</keyword>
<dbReference type="Pfam" id="PF00392">
    <property type="entry name" value="GntR"/>
    <property type="match status" value="1"/>
</dbReference>
<dbReference type="InterPro" id="IPR050679">
    <property type="entry name" value="Bact_HTH_transcr_reg"/>
</dbReference>
<dbReference type="InterPro" id="IPR036390">
    <property type="entry name" value="WH_DNA-bd_sf"/>
</dbReference>
<dbReference type="InterPro" id="IPR028978">
    <property type="entry name" value="Chorismate_lyase_/UTRA_dom_sf"/>
</dbReference>
<feature type="domain" description="HTH gntR-type" evidence="4">
    <location>
        <begin position="12"/>
        <end position="80"/>
    </location>
</feature>
<sequence length="246" mass="25934">MPLEPLSLTVGQPLRVAVYNSISRAIRNGTYPLGSVLPSDAEFCTALGVSRPVVREAMLLLEEDRLISTRRGIGRFVSDAIPRIGLERVRGLELLLGESAGAIMVDRLSHEVQPASDLLSQALGLDPSAAVWTWESVLRRDGRELALTFEAVPAASSVLADPATDTLPEATALTRLLASVDPSHVSSACDVSVGVLGDHRATALGADPDTSALILTQRVSYRGATVLYAKDVILSAAGTISLLQSA</sequence>
<proteinExistence type="predicted"/>
<dbReference type="PRINTS" id="PR00035">
    <property type="entry name" value="HTHGNTR"/>
</dbReference>
<dbReference type="CDD" id="cd07377">
    <property type="entry name" value="WHTH_GntR"/>
    <property type="match status" value="1"/>
</dbReference>
<dbReference type="Proteomes" id="UP001351900">
    <property type="component" value="Unassembled WGS sequence"/>
</dbReference>
<comment type="caution">
    <text evidence="5">The sequence shown here is derived from an EMBL/GenBank/DDBJ whole genome shotgun (WGS) entry which is preliminary data.</text>
</comment>
<keyword evidence="6" id="KW-1185">Reference proteome</keyword>
<keyword evidence="2" id="KW-0238">DNA-binding</keyword>
<dbReference type="InterPro" id="IPR011663">
    <property type="entry name" value="UTRA"/>
</dbReference>
<dbReference type="SUPFAM" id="SSF46785">
    <property type="entry name" value="Winged helix' DNA-binding domain"/>
    <property type="match status" value="1"/>
</dbReference>
<dbReference type="EMBL" id="JAZHOV010000001">
    <property type="protein sequence ID" value="MEF2253707.1"/>
    <property type="molecule type" value="Genomic_DNA"/>
</dbReference>
<dbReference type="SUPFAM" id="SSF64288">
    <property type="entry name" value="Chorismate lyase-like"/>
    <property type="match status" value="1"/>
</dbReference>
<organism evidence="5 6">
    <name type="scientific">Microbacterium schleiferi</name>
    <dbReference type="NCBI Taxonomy" id="69362"/>
    <lineage>
        <taxon>Bacteria</taxon>
        <taxon>Bacillati</taxon>
        <taxon>Actinomycetota</taxon>
        <taxon>Actinomycetes</taxon>
        <taxon>Micrococcales</taxon>
        <taxon>Microbacteriaceae</taxon>
        <taxon>Microbacterium</taxon>
    </lineage>
</organism>
<dbReference type="InterPro" id="IPR036388">
    <property type="entry name" value="WH-like_DNA-bd_sf"/>
</dbReference>